<organism evidence="2 3">
    <name type="scientific">Desulfovibrio piger ATCC 29098</name>
    <dbReference type="NCBI Taxonomy" id="411464"/>
    <lineage>
        <taxon>Bacteria</taxon>
        <taxon>Pseudomonadati</taxon>
        <taxon>Thermodesulfobacteriota</taxon>
        <taxon>Desulfovibrionia</taxon>
        <taxon>Desulfovibrionales</taxon>
        <taxon>Desulfovibrionaceae</taxon>
        <taxon>Desulfovibrio</taxon>
    </lineage>
</organism>
<keyword evidence="1" id="KW-0472">Membrane</keyword>
<feature type="transmembrane region" description="Helical" evidence="1">
    <location>
        <begin position="12"/>
        <end position="33"/>
    </location>
</feature>
<keyword evidence="1" id="KW-1133">Transmembrane helix</keyword>
<comment type="caution">
    <text evidence="2">The sequence shown here is derived from an EMBL/GenBank/DDBJ whole genome shotgun (WGS) entry which is preliminary data.</text>
</comment>
<evidence type="ECO:0000313" key="3">
    <source>
        <dbReference type="Proteomes" id="UP000003676"/>
    </source>
</evidence>
<accession>B6WPY4</accession>
<reference evidence="2 3" key="2">
    <citation type="submission" date="2008-10" db="EMBL/GenBank/DDBJ databases">
        <authorList>
            <person name="Fulton L."/>
            <person name="Clifton S."/>
            <person name="Fulton B."/>
            <person name="Xu J."/>
            <person name="Minx P."/>
            <person name="Pepin K.H."/>
            <person name="Johnson M."/>
            <person name="Bhonagiri V."/>
            <person name="Nash W.E."/>
            <person name="Mardis E.R."/>
            <person name="Wilson R.K."/>
        </authorList>
    </citation>
    <scope>NUCLEOTIDE SEQUENCE [LARGE SCALE GENOMIC DNA]</scope>
    <source>
        <strain evidence="2 3">ATCC 29098</strain>
    </source>
</reference>
<dbReference type="EMBL" id="ABXU01000003">
    <property type="protein sequence ID" value="EEB34985.1"/>
    <property type="molecule type" value="Genomic_DNA"/>
</dbReference>
<dbReference type="Proteomes" id="UP000003676">
    <property type="component" value="Unassembled WGS sequence"/>
</dbReference>
<dbReference type="HOGENOM" id="CLU_2532644_0_0_7"/>
<proteinExistence type="predicted"/>
<dbReference type="RefSeq" id="WP_006003634.1">
    <property type="nucleotide sequence ID" value="NZ_DS996351.1"/>
</dbReference>
<name>B6WPY4_9BACT</name>
<dbReference type="Gene3D" id="1.20.1730.10">
    <property type="entry name" value="Sodium/glucose cotransporter"/>
    <property type="match status" value="1"/>
</dbReference>
<protein>
    <submittedName>
        <fullName evidence="2">Uncharacterized protein</fullName>
    </submittedName>
</protein>
<feature type="non-terminal residue" evidence="2">
    <location>
        <position position="1"/>
    </location>
</feature>
<dbReference type="AlphaFoldDB" id="B6WPY4"/>
<feature type="transmembrane region" description="Helical" evidence="1">
    <location>
        <begin position="45"/>
        <end position="64"/>
    </location>
</feature>
<dbReference type="InterPro" id="IPR038377">
    <property type="entry name" value="Na/Glc_symporter_sf"/>
</dbReference>
<evidence type="ECO:0000313" key="2">
    <source>
        <dbReference type="EMBL" id="EEB34985.1"/>
    </source>
</evidence>
<gene>
    <name evidence="2" type="ORF">DESPIG_00107</name>
</gene>
<keyword evidence="1" id="KW-0812">Transmembrane</keyword>
<reference evidence="2 3" key="1">
    <citation type="submission" date="2008-10" db="EMBL/GenBank/DDBJ databases">
        <title>Draft genome sequence of Desulvovibrio piger (ATCC 29098).</title>
        <authorList>
            <person name="Sudarsanam P."/>
            <person name="Ley R."/>
            <person name="Guruge J."/>
            <person name="Turnbaugh P.J."/>
            <person name="Mahowald M."/>
            <person name="Liep D."/>
            <person name="Gordon J."/>
        </authorList>
    </citation>
    <scope>NUCLEOTIDE SEQUENCE [LARGE SCALE GENOMIC DNA]</scope>
    <source>
        <strain evidence="2 3">ATCC 29098</strain>
    </source>
</reference>
<sequence length="84" mass="9320">AFFWRRGTSRGALCSMLCGLAYCLYNLAIFLGLPLPAFWAQQSALQVILGVCLSLLVFTVTSLLDAPEYRKADAFLARARQRTC</sequence>
<evidence type="ECO:0000256" key="1">
    <source>
        <dbReference type="SAM" id="Phobius"/>
    </source>
</evidence>